<gene>
    <name evidence="1" type="ORF">HPBE_LOCUS7537</name>
</gene>
<evidence type="ECO:0000313" key="3">
    <source>
        <dbReference type="WBParaSite" id="HPBE_0000753601-mRNA-1"/>
    </source>
</evidence>
<keyword evidence="2" id="KW-1185">Reference proteome</keyword>
<reference evidence="3" key="2">
    <citation type="submission" date="2019-09" db="UniProtKB">
        <authorList>
            <consortium name="WormBaseParasite"/>
        </authorList>
    </citation>
    <scope>IDENTIFICATION</scope>
</reference>
<reference evidence="1 2" key="1">
    <citation type="submission" date="2018-11" db="EMBL/GenBank/DDBJ databases">
        <authorList>
            <consortium name="Pathogen Informatics"/>
        </authorList>
    </citation>
    <scope>NUCLEOTIDE SEQUENCE [LARGE SCALE GENOMIC DNA]</scope>
</reference>
<protein>
    <submittedName>
        <fullName evidence="3">BRCT domain-containing protein</fullName>
    </submittedName>
</protein>
<dbReference type="Proteomes" id="UP000050761">
    <property type="component" value="Unassembled WGS sequence"/>
</dbReference>
<dbReference type="AlphaFoldDB" id="A0A3P8BKV4"/>
<dbReference type="WBParaSite" id="HPBE_0000753601-mRNA-1">
    <property type="protein sequence ID" value="HPBE_0000753601-mRNA-1"/>
    <property type="gene ID" value="HPBE_0000753601"/>
</dbReference>
<organism evidence="1">
    <name type="scientific">Heligmosomoides polygyrus</name>
    <name type="common">Parasitic roundworm</name>
    <dbReference type="NCBI Taxonomy" id="6339"/>
    <lineage>
        <taxon>Eukaryota</taxon>
        <taxon>Metazoa</taxon>
        <taxon>Ecdysozoa</taxon>
        <taxon>Nematoda</taxon>
        <taxon>Chromadorea</taxon>
        <taxon>Rhabditida</taxon>
        <taxon>Rhabditina</taxon>
        <taxon>Rhabditomorpha</taxon>
        <taxon>Strongyloidea</taxon>
        <taxon>Heligmosomidae</taxon>
        <taxon>Heligmosomoides</taxon>
    </lineage>
</organism>
<evidence type="ECO:0000313" key="1">
    <source>
        <dbReference type="EMBL" id="VDO72642.1"/>
    </source>
</evidence>
<dbReference type="EMBL" id="UZAH01025912">
    <property type="protein sequence ID" value="VDO72642.1"/>
    <property type="molecule type" value="Genomic_DNA"/>
</dbReference>
<name>A0A3P8BKV4_HELPZ</name>
<accession>A0A3P8BKV4</accession>
<sequence>MDHDNPSSIEYVCDGVFDDGSGPRRCGVPETVGDMFGSKILPDERQVSVRELARILANMDQTHTDRAMKRARIEKRAYYILTTQWIIEAYLRFEKTCFHVHHYLENIRHGHVEMYLMARSLTNTLMKDKVQLLTLEVYEPESLWTVFKLGTVQNRTRT</sequence>
<evidence type="ECO:0000313" key="2">
    <source>
        <dbReference type="Proteomes" id="UP000050761"/>
    </source>
</evidence>
<proteinExistence type="predicted"/>
<dbReference type="OrthoDB" id="5910395at2759"/>